<keyword evidence="4" id="KW-0813">Transport</keyword>
<dbReference type="SUPFAM" id="SSF51344">
    <property type="entry name" value="Epsilon subunit of F1F0-ATP synthase N-terminal domain"/>
    <property type="match status" value="1"/>
</dbReference>
<keyword evidence="7" id="KW-0139">CF(1)</keyword>
<evidence type="ECO:0000256" key="4">
    <source>
        <dbReference type="ARBA" id="ARBA00022448"/>
    </source>
</evidence>
<evidence type="ECO:0000313" key="9">
    <source>
        <dbReference type="EMBL" id="RCW29544.1"/>
    </source>
</evidence>
<dbReference type="OrthoDB" id="5294255at2"/>
<evidence type="ECO:0000256" key="1">
    <source>
        <dbReference type="ARBA" id="ARBA00003543"/>
    </source>
</evidence>
<keyword evidence="5" id="KW-0406">Ion transport</keyword>
<dbReference type="AlphaFoldDB" id="A0A2T0XR51"/>
<sequence>MEDLYLEIITPEKILYDGHVGMVEVPGASGRFVLLRDHAPIISTLVRGFVRVIGKDGYDHSFKCKQGVVECHDNHAVVLMDEMPDENKADL</sequence>
<dbReference type="InterPro" id="IPR001469">
    <property type="entry name" value="ATP_synth_F1_dsu/esu"/>
</dbReference>
<evidence type="ECO:0000256" key="6">
    <source>
        <dbReference type="ARBA" id="ARBA00023136"/>
    </source>
</evidence>
<gene>
    <name evidence="9" type="ORF">DFO77_12737</name>
</gene>
<keyword evidence="6" id="KW-0472">Membrane</keyword>
<dbReference type="InterPro" id="IPR036771">
    <property type="entry name" value="ATPsynth_dsu/esu_N"/>
</dbReference>
<dbReference type="EMBL" id="QPIZ01000027">
    <property type="protein sequence ID" value="RCW29544.1"/>
    <property type="molecule type" value="Genomic_DNA"/>
</dbReference>
<dbReference type="Pfam" id="PF02823">
    <property type="entry name" value="ATP-synt_DE_N"/>
    <property type="match status" value="1"/>
</dbReference>
<accession>A0A2T0XR51</accession>
<comment type="similarity">
    <text evidence="3">Belongs to the ATPase epsilon chain family.</text>
</comment>
<dbReference type="GO" id="GO:0045259">
    <property type="term" value="C:proton-transporting ATP synthase complex"/>
    <property type="evidence" value="ECO:0007669"/>
    <property type="project" value="UniProtKB-KW"/>
</dbReference>
<organism evidence="9 10">
    <name type="scientific">Marinilabilia salmonicolor</name>
    <dbReference type="NCBI Taxonomy" id="989"/>
    <lineage>
        <taxon>Bacteria</taxon>
        <taxon>Pseudomonadati</taxon>
        <taxon>Bacteroidota</taxon>
        <taxon>Bacteroidia</taxon>
        <taxon>Marinilabiliales</taxon>
        <taxon>Marinilabiliaceae</taxon>
        <taxon>Marinilabilia</taxon>
    </lineage>
</organism>
<evidence type="ECO:0000313" key="10">
    <source>
        <dbReference type="Proteomes" id="UP000252733"/>
    </source>
</evidence>
<comment type="caution">
    <text evidence="9">The sequence shown here is derived from an EMBL/GenBank/DDBJ whole genome shotgun (WGS) entry which is preliminary data.</text>
</comment>
<dbReference type="STRING" id="1168289.GCA_000259075_00350"/>
<feature type="domain" description="ATP synthase F1 complex delta/epsilon subunit N-terminal" evidence="8">
    <location>
        <begin position="5"/>
        <end position="82"/>
    </location>
</feature>
<comment type="function">
    <text evidence="1">Produces ATP from ADP in the presence of a proton gradient across the membrane.</text>
</comment>
<evidence type="ECO:0000259" key="8">
    <source>
        <dbReference type="Pfam" id="PF02823"/>
    </source>
</evidence>
<evidence type="ECO:0000256" key="5">
    <source>
        <dbReference type="ARBA" id="ARBA00023065"/>
    </source>
</evidence>
<dbReference type="CDD" id="cd12152">
    <property type="entry name" value="F1-ATPase_delta"/>
    <property type="match status" value="1"/>
</dbReference>
<dbReference type="GO" id="GO:0012505">
    <property type="term" value="C:endomembrane system"/>
    <property type="evidence" value="ECO:0007669"/>
    <property type="project" value="UniProtKB-SubCell"/>
</dbReference>
<evidence type="ECO:0000256" key="7">
    <source>
        <dbReference type="ARBA" id="ARBA00023196"/>
    </source>
</evidence>
<dbReference type="Gene3D" id="2.60.15.10">
    <property type="entry name" value="F0F1 ATP synthase delta/epsilon subunit, N-terminal"/>
    <property type="match status" value="1"/>
</dbReference>
<dbReference type="InterPro" id="IPR020546">
    <property type="entry name" value="ATP_synth_F1_dsu/esu_N"/>
</dbReference>
<reference evidence="9 10" key="1">
    <citation type="submission" date="2018-07" db="EMBL/GenBank/DDBJ databases">
        <title>Freshwater and sediment microbial communities from various areas in North America, analyzing microbe dynamics in response to fracking.</title>
        <authorList>
            <person name="Lamendella R."/>
        </authorList>
    </citation>
    <scope>NUCLEOTIDE SEQUENCE [LARGE SCALE GENOMIC DNA]</scope>
    <source>
        <strain evidence="9 10">160A</strain>
    </source>
</reference>
<evidence type="ECO:0000256" key="2">
    <source>
        <dbReference type="ARBA" id="ARBA00004184"/>
    </source>
</evidence>
<keyword evidence="7" id="KW-0066">ATP synthesis</keyword>
<keyword evidence="10" id="KW-1185">Reference proteome</keyword>
<dbReference type="Proteomes" id="UP000252733">
    <property type="component" value="Unassembled WGS sequence"/>
</dbReference>
<protein>
    <submittedName>
        <fullName evidence="9">ATP synthase F1 subcomplex epsilon subunit</fullName>
    </submittedName>
</protein>
<comment type="subcellular location">
    <subcellularLocation>
        <location evidence="2">Endomembrane system</location>
        <topology evidence="2">Peripheral membrane protein</topology>
    </subcellularLocation>
</comment>
<name>A0A2T0XR51_9BACT</name>
<evidence type="ECO:0000256" key="3">
    <source>
        <dbReference type="ARBA" id="ARBA00005712"/>
    </source>
</evidence>
<dbReference type="RefSeq" id="WP_106152112.1">
    <property type="nucleotide sequence ID" value="NZ_PVTS01000003.1"/>
</dbReference>
<dbReference type="GO" id="GO:0046933">
    <property type="term" value="F:proton-transporting ATP synthase activity, rotational mechanism"/>
    <property type="evidence" value="ECO:0007669"/>
    <property type="project" value="InterPro"/>
</dbReference>
<proteinExistence type="inferred from homology"/>